<dbReference type="OrthoDB" id="8904098at2759"/>
<evidence type="ECO:0000256" key="4">
    <source>
        <dbReference type="ARBA" id="ARBA00022989"/>
    </source>
</evidence>
<comment type="subcellular location">
    <subcellularLocation>
        <location evidence="1">Membrane</location>
        <topology evidence="1">Multi-pass membrane protein</topology>
    </subcellularLocation>
</comment>
<proteinExistence type="inferred from homology"/>
<evidence type="ECO:0000313" key="9">
    <source>
        <dbReference type="Proteomes" id="UP000241394"/>
    </source>
</evidence>
<reference evidence="9" key="2">
    <citation type="journal article" date="2018" name="BMC Genomics">
        <title>A manually annotated Actinidia chinensis var. chinensis (kiwifruit) genome highlights the challenges associated with draft genomes and gene prediction in plants.</title>
        <authorList>
            <person name="Pilkington S.M."/>
            <person name="Crowhurst R."/>
            <person name="Hilario E."/>
            <person name="Nardozza S."/>
            <person name="Fraser L."/>
            <person name="Peng Y."/>
            <person name="Gunaseelan K."/>
            <person name="Simpson R."/>
            <person name="Tahir J."/>
            <person name="Deroles S.C."/>
            <person name="Templeton K."/>
            <person name="Luo Z."/>
            <person name="Davy M."/>
            <person name="Cheng C."/>
            <person name="McNeilage M."/>
            <person name="Scaglione D."/>
            <person name="Liu Y."/>
            <person name="Zhang Q."/>
            <person name="Datson P."/>
            <person name="De Silva N."/>
            <person name="Gardiner S.E."/>
            <person name="Bassett H."/>
            <person name="Chagne D."/>
            <person name="McCallum J."/>
            <person name="Dzierzon H."/>
            <person name="Deng C."/>
            <person name="Wang Y.Y."/>
            <person name="Barron L."/>
            <person name="Manako K."/>
            <person name="Bowen J."/>
            <person name="Foster T.M."/>
            <person name="Erridge Z.A."/>
            <person name="Tiffin H."/>
            <person name="Waite C.N."/>
            <person name="Davies K.M."/>
            <person name="Grierson E.P."/>
            <person name="Laing W.A."/>
            <person name="Kirk R."/>
            <person name="Chen X."/>
            <person name="Wood M."/>
            <person name="Montefiori M."/>
            <person name="Brummell D.A."/>
            <person name="Schwinn K.E."/>
            <person name="Catanach A."/>
            <person name="Fullerton C."/>
            <person name="Li D."/>
            <person name="Meiyalaghan S."/>
            <person name="Nieuwenhuizen N."/>
            <person name="Read N."/>
            <person name="Prakash R."/>
            <person name="Hunter D."/>
            <person name="Zhang H."/>
            <person name="McKenzie M."/>
            <person name="Knabel M."/>
            <person name="Harris A."/>
            <person name="Allan A.C."/>
            <person name="Gleave A."/>
            <person name="Chen A."/>
            <person name="Janssen B.J."/>
            <person name="Plunkett B."/>
            <person name="Ampomah-Dwamena C."/>
            <person name="Voogd C."/>
            <person name="Leif D."/>
            <person name="Lafferty D."/>
            <person name="Souleyre E.J.F."/>
            <person name="Varkonyi-Gasic E."/>
            <person name="Gambi F."/>
            <person name="Hanley J."/>
            <person name="Yao J.L."/>
            <person name="Cheung J."/>
            <person name="David K.M."/>
            <person name="Warren B."/>
            <person name="Marsh K."/>
            <person name="Snowden K.C."/>
            <person name="Lin-Wang K."/>
            <person name="Brian L."/>
            <person name="Martinez-Sanchez M."/>
            <person name="Wang M."/>
            <person name="Ileperuma N."/>
            <person name="Macnee N."/>
            <person name="Campin R."/>
            <person name="McAtee P."/>
            <person name="Drummond R.S.M."/>
            <person name="Espley R.V."/>
            <person name="Ireland H.S."/>
            <person name="Wu R."/>
            <person name="Atkinson R.G."/>
            <person name="Karunairetnam S."/>
            <person name="Bulley S."/>
            <person name="Chunkath S."/>
            <person name="Hanley Z."/>
            <person name="Storey R."/>
            <person name="Thrimawithana A.H."/>
            <person name="Thomson S."/>
            <person name="David C."/>
            <person name="Testolin R."/>
            <person name="Huang H."/>
            <person name="Hellens R.P."/>
            <person name="Schaffer R.J."/>
        </authorList>
    </citation>
    <scope>NUCLEOTIDE SEQUENCE [LARGE SCALE GENOMIC DNA]</scope>
    <source>
        <strain evidence="9">cv. Red5</strain>
    </source>
</reference>
<feature type="transmembrane region" description="Helical" evidence="7">
    <location>
        <begin position="60"/>
        <end position="83"/>
    </location>
</feature>
<comment type="similarity">
    <text evidence="6">Belongs to the major facilitator superfamily. Phosphate:H(+) symporter (TC 2.A.1.9) family.</text>
</comment>
<feature type="transmembrane region" description="Helical" evidence="7">
    <location>
        <begin position="185"/>
        <end position="204"/>
    </location>
</feature>
<dbReference type="CDD" id="cd17416">
    <property type="entry name" value="MFS_NPF1_2"/>
    <property type="match status" value="1"/>
</dbReference>
<dbReference type="InterPro" id="IPR036259">
    <property type="entry name" value="MFS_trans_sf"/>
</dbReference>
<feature type="transmembrane region" description="Helical" evidence="7">
    <location>
        <begin position="409"/>
        <end position="428"/>
    </location>
</feature>
<feature type="transmembrane region" description="Helical" evidence="7">
    <location>
        <begin position="95"/>
        <end position="118"/>
    </location>
</feature>
<dbReference type="PANTHER" id="PTHR11654">
    <property type="entry name" value="OLIGOPEPTIDE TRANSPORTER-RELATED"/>
    <property type="match status" value="1"/>
</dbReference>
<dbReference type="InParanoid" id="A0A2R6Q2U4"/>
<dbReference type="Gene3D" id="1.20.1250.20">
    <property type="entry name" value="MFS general substrate transporter like domains"/>
    <property type="match status" value="1"/>
</dbReference>
<evidence type="ECO:0000256" key="6">
    <source>
        <dbReference type="ARBA" id="ARBA00044504"/>
    </source>
</evidence>
<dbReference type="InterPro" id="IPR000109">
    <property type="entry name" value="POT_fam"/>
</dbReference>
<feature type="transmembrane region" description="Helical" evidence="7">
    <location>
        <begin position="210"/>
        <end position="230"/>
    </location>
</feature>
<dbReference type="GO" id="GO:0022857">
    <property type="term" value="F:transmembrane transporter activity"/>
    <property type="evidence" value="ECO:0007669"/>
    <property type="project" value="InterPro"/>
</dbReference>
<keyword evidence="3 7" id="KW-0812">Transmembrane</keyword>
<keyword evidence="9" id="KW-1185">Reference proteome</keyword>
<dbReference type="SUPFAM" id="SSF103473">
    <property type="entry name" value="MFS general substrate transporter"/>
    <property type="match status" value="1"/>
</dbReference>
<reference evidence="8 9" key="1">
    <citation type="submission" date="2017-07" db="EMBL/GenBank/DDBJ databases">
        <title>An improved, manually edited Actinidia chinensis var. chinensis (kiwifruit) genome highlights the challenges associated with draft genomes and gene prediction in plants.</title>
        <authorList>
            <person name="Pilkington S."/>
            <person name="Crowhurst R."/>
            <person name="Hilario E."/>
            <person name="Nardozza S."/>
            <person name="Fraser L."/>
            <person name="Peng Y."/>
            <person name="Gunaseelan K."/>
            <person name="Simpson R."/>
            <person name="Tahir J."/>
            <person name="Deroles S."/>
            <person name="Templeton K."/>
            <person name="Luo Z."/>
            <person name="Davy M."/>
            <person name="Cheng C."/>
            <person name="Mcneilage M."/>
            <person name="Scaglione D."/>
            <person name="Liu Y."/>
            <person name="Zhang Q."/>
            <person name="Datson P."/>
            <person name="De Silva N."/>
            <person name="Gardiner S."/>
            <person name="Bassett H."/>
            <person name="Chagne D."/>
            <person name="Mccallum J."/>
            <person name="Dzierzon H."/>
            <person name="Deng C."/>
            <person name="Wang Y.-Y."/>
            <person name="Barron N."/>
            <person name="Manako K."/>
            <person name="Bowen J."/>
            <person name="Foster T."/>
            <person name="Erridge Z."/>
            <person name="Tiffin H."/>
            <person name="Waite C."/>
            <person name="Davies K."/>
            <person name="Grierson E."/>
            <person name="Laing W."/>
            <person name="Kirk R."/>
            <person name="Chen X."/>
            <person name="Wood M."/>
            <person name="Montefiori M."/>
            <person name="Brummell D."/>
            <person name="Schwinn K."/>
            <person name="Catanach A."/>
            <person name="Fullerton C."/>
            <person name="Li D."/>
            <person name="Meiyalaghan S."/>
            <person name="Nieuwenhuizen N."/>
            <person name="Read N."/>
            <person name="Prakash R."/>
            <person name="Hunter D."/>
            <person name="Zhang H."/>
            <person name="Mckenzie M."/>
            <person name="Knabel M."/>
            <person name="Harris A."/>
            <person name="Allan A."/>
            <person name="Chen A."/>
            <person name="Janssen B."/>
            <person name="Plunkett B."/>
            <person name="Dwamena C."/>
            <person name="Voogd C."/>
            <person name="Leif D."/>
            <person name="Lafferty D."/>
            <person name="Souleyre E."/>
            <person name="Varkonyi-Gasic E."/>
            <person name="Gambi F."/>
            <person name="Hanley J."/>
            <person name="Yao J.-L."/>
            <person name="Cheung J."/>
            <person name="David K."/>
            <person name="Warren B."/>
            <person name="Marsh K."/>
            <person name="Snowden K."/>
            <person name="Lin-Wang K."/>
            <person name="Brian L."/>
            <person name="Martinez-Sanchez M."/>
            <person name="Wang M."/>
            <person name="Ileperuma N."/>
            <person name="Macnee N."/>
            <person name="Campin R."/>
            <person name="Mcatee P."/>
            <person name="Drummond R."/>
            <person name="Espley R."/>
            <person name="Ireland H."/>
            <person name="Wu R."/>
            <person name="Atkinson R."/>
            <person name="Karunairetnam S."/>
            <person name="Bulley S."/>
            <person name="Chunkath S."/>
            <person name="Hanley Z."/>
            <person name="Storey R."/>
            <person name="Thrimawithana A."/>
            <person name="Thomson S."/>
            <person name="David C."/>
            <person name="Testolin R."/>
        </authorList>
    </citation>
    <scope>NUCLEOTIDE SEQUENCE [LARGE SCALE GENOMIC DNA]</scope>
    <source>
        <strain evidence="9">cv. Red5</strain>
        <tissue evidence="8">Young leaf</tissue>
    </source>
</reference>
<comment type="caution">
    <text evidence="8">The sequence shown here is derived from an EMBL/GenBank/DDBJ whole genome shotgun (WGS) entry which is preliminary data.</text>
</comment>
<keyword evidence="4 7" id="KW-1133">Transmembrane helix</keyword>
<name>A0A2R6Q2U4_ACTCC</name>
<dbReference type="AlphaFoldDB" id="A0A2R6Q2U4"/>
<evidence type="ECO:0000313" key="8">
    <source>
        <dbReference type="EMBL" id="PSS01198.1"/>
    </source>
</evidence>
<dbReference type="OMA" id="YHMEAAS"/>
<feature type="transmembrane region" description="Helical" evidence="7">
    <location>
        <begin position="369"/>
        <end position="388"/>
    </location>
</feature>
<evidence type="ECO:0000256" key="3">
    <source>
        <dbReference type="ARBA" id="ARBA00022692"/>
    </source>
</evidence>
<protein>
    <submittedName>
        <fullName evidence="8">Protein NRT1/ PTR FAMILY 1.2 like</fullName>
    </submittedName>
</protein>
<dbReference type="EMBL" id="NKQK01000020">
    <property type="protein sequence ID" value="PSS01198.1"/>
    <property type="molecule type" value="Genomic_DNA"/>
</dbReference>
<accession>A0A2R6Q2U4</accession>
<evidence type="ECO:0000256" key="7">
    <source>
        <dbReference type="SAM" id="Phobius"/>
    </source>
</evidence>
<evidence type="ECO:0000256" key="1">
    <source>
        <dbReference type="ARBA" id="ARBA00004141"/>
    </source>
</evidence>
<dbReference type="Gramene" id="PSS01198">
    <property type="protein sequence ID" value="PSS01198"/>
    <property type="gene ID" value="CEY00_Acc22556"/>
</dbReference>
<feature type="transmembrane region" description="Helical" evidence="7">
    <location>
        <begin position="138"/>
        <end position="164"/>
    </location>
</feature>
<evidence type="ECO:0000256" key="2">
    <source>
        <dbReference type="ARBA" id="ARBA00005982"/>
    </source>
</evidence>
<feature type="transmembrane region" description="Helical" evidence="7">
    <location>
        <begin position="491"/>
        <end position="516"/>
    </location>
</feature>
<feature type="transmembrane region" description="Helical" evidence="7">
    <location>
        <begin position="536"/>
        <end position="559"/>
    </location>
</feature>
<dbReference type="GO" id="GO:0016020">
    <property type="term" value="C:membrane"/>
    <property type="evidence" value="ECO:0007669"/>
    <property type="project" value="UniProtKB-SubCell"/>
</dbReference>
<gene>
    <name evidence="8" type="ORF">CEY00_Acc22556</name>
</gene>
<sequence>MVTYSDGKEKLLNHPRKPITKGGFRTIPFIIVNESFEKVASYGLMPNMIFYLMDSYHMEAASATIILSLWSAMSNTLAIFGAFLSDSYLGRFPVIILGSISSLLGMTLLWLTAMVPQLKPQLCDSFNHSCSSSQSAKLALLFSSFGLMSIGAGCIRPCSISFGADQLDNKENPNNQRVLQSFINWYYASTGLASVFALTIIVYIQDHWGWQVGFGVPVILMVFSALMFLLGSSLYIKVKASESLFTGFVQVLVVAIKNRHVSLPPSDFDACFHKGREPIVVAPTENLRWLNKACIVLNPDQDLNSDGSASNPWSLCTVEQVESLKAILRALPIWSAGIMVIVSICQNSFSTLQAKSMNRHITSGFEIPAGSFGVITVVTLTIWVALYDRVMILLLEKCMGKQNGLSSKFRMGMGLVISCIAMAVSALVETRRRELAIRQGLGDDPNAALDMSAMWLVPQYALLGLAEALFSIGQMEFFYTQFPKSMTSIGMAISTLGLAVSSLVGSFLVNTVNFATSREGNVSWLDSNLNKGHVDYYYWLITFLGFLNFVYFLICCRAYKPNEKEITRLVAVEENNEESEYRDLPNSA</sequence>
<keyword evidence="5 7" id="KW-0472">Membrane</keyword>
<organism evidence="8 9">
    <name type="scientific">Actinidia chinensis var. chinensis</name>
    <name type="common">Chinese soft-hair kiwi</name>
    <dbReference type="NCBI Taxonomy" id="1590841"/>
    <lineage>
        <taxon>Eukaryota</taxon>
        <taxon>Viridiplantae</taxon>
        <taxon>Streptophyta</taxon>
        <taxon>Embryophyta</taxon>
        <taxon>Tracheophyta</taxon>
        <taxon>Spermatophyta</taxon>
        <taxon>Magnoliopsida</taxon>
        <taxon>eudicotyledons</taxon>
        <taxon>Gunneridae</taxon>
        <taxon>Pentapetalae</taxon>
        <taxon>asterids</taxon>
        <taxon>Ericales</taxon>
        <taxon>Actinidiaceae</taxon>
        <taxon>Actinidia</taxon>
    </lineage>
</organism>
<dbReference type="Proteomes" id="UP000241394">
    <property type="component" value="Chromosome LG20"/>
</dbReference>
<evidence type="ECO:0000256" key="5">
    <source>
        <dbReference type="ARBA" id="ARBA00023136"/>
    </source>
</evidence>
<comment type="similarity">
    <text evidence="2">Belongs to the major facilitator superfamily. Proton-dependent oligopeptide transporter (POT/PTR) (TC 2.A.17) family.</text>
</comment>
<dbReference type="Pfam" id="PF00854">
    <property type="entry name" value="PTR2"/>
    <property type="match status" value="1"/>
</dbReference>